<accession>A0A0D2ERD6</accession>
<dbReference type="OrthoDB" id="5296720at2759"/>
<dbReference type="RefSeq" id="XP_013318867.1">
    <property type="nucleotide sequence ID" value="XM_013463413.1"/>
</dbReference>
<proteinExistence type="predicted"/>
<name>A0A0D2ERD6_9EURO</name>
<gene>
    <name evidence="1" type="ORF">PV05_02815</name>
</gene>
<evidence type="ECO:0000313" key="2">
    <source>
        <dbReference type="Proteomes" id="UP000054342"/>
    </source>
</evidence>
<dbReference type="STRING" id="348802.A0A0D2ERD6"/>
<keyword evidence="2" id="KW-1185">Reference proteome</keyword>
<reference evidence="1 2" key="1">
    <citation type="submission" date="2015-01" db="EMBL/GenBank/DDBJ databases">
        <title>The Genome Sequence of Exophiala xenobiotica CBS118157.</title>
        <authorList>
            <consortium name="The Broad Institute Genomics Platform"/>
            <person name="Cuomo C."/>
            <person name="de Hoog S."/>
            <person name="Gorbushina A."/>
            <person name="Stielow B."/>
            <person name="Teixiera M."/>
            <person name="Abouelleil A."/>
            <person name="Chapman S.B."/>
            <person name="Priest M."/>
            <person name="Young S.K."/>
            <person name="Wortman J."/>
            <person name="Nusbaum C."/>
            <person name="Birren B."/>
        </authorList>
    </citation>
    <scope>NUCLEOTIDE SEQUENCE [LARGE SCALE GENOMIC DNA]</scope>
    <source>
        <strain evidence="1 2">CBS 118157</strain>
    </source>
</reference>
<evidence type="ECO:0008006" key="3">
    <source>
        <dbReference type="Google" id="ProtNLM"/>
    </source>
</evidence>
<evidence type="ECO:0000313" key="1">
    <source>
        <dbReference type="EMBL" id="KIW58283.1"/>
    </source>
</evidence>
<dbReference type="HOGENOM" id="CLU_029371_0_0_1"/>
<dbReference type="GeneID" id="25324723"/>
<dbReference type="Proteomes" id="UP000054342">
    <property type="component" value="Unassembled WGS sequence"/>
</dbReference>
<dbReference type="AlphaFoldDB" id="A0A0D2ERD6"/>
<protein>
    <recommendedName>
        <fullName evidence="3">F-box domain-containing protein</fullName>
    </recommendedName>
</protein>
<sequence>MTSFLTLPTEILDRVIFFLDTPNPFEAVVFQKPKAPGSDRSYSSSIAEHYTFANSSCRDLPLKTLSSTTRFLRTLTLPQLFKHSTLQPLELDAFLAFAALHGLGSKVSSLTAHVHTHYNHLHPAWWARLLNALPSATQIAIVAPPEILDALAGIYTWSTDAWAFDMPLQILRLGLSSDYAQQELDYDNLPNLLAAKPWSQMTVNEGSSLMAYTTYEFFLRRTPSLLTALHFNNSVAGDALFANLLSLDFVAIFPFYNHVDEILKCIRKMKLLQHLFVKLCPDPHTTIFRDEIELAGGHMDVNDPWNECETSWMLIAHTVVYLTMEGDLQELQMADVQIEAVRKTLEDSLTARLQEWWAYDGAGSGLWRRRTTSYTATPVGPSDAGGVA</sequence>
<dbReference type="EMBL" id="KN847318">
    <property type="protein sequence ID" value="KIW58283.1"/>
    <property type="molecule type" value="Genomic_DNA"/>
</dbReference>
<organism evidence="1 2">
    <name type="scientific">Exophiala xenobiotica</name>
    <dbReference type="NCBI Taxonomy" id="348802"/>
    <lineage>
        <taxon>Eukaryota</taxon>
        <taxon>Fungi</taxon>
        <taxon>Dikarya</taxon>
        <taxon>Ascomycota</taxon>
        <taxon>Pezizomycotina</taxon>
        <taxon>Eurotiomycetes</taxon>
        <taxon>Chaetothyriomycetidae</taxon>
        <taxon>Chaetothyriales</taxon>
        <taxon>Herpotrichiellaceae</taxon>
        <taxon>Exophiala</taxon>
    </lineage>
</organism>